<dbReference type="AlphaFoldDB" id="A0ABD1BMZ8"/>
<dbReference type="EMBL" id="JBANAX010000208">
    <property type="protein sequence ID" value="KAL1218597.1"/>
    <property type="molecule type" value="Genomic_DNA"/>
</dbReference>
<reference evidence="1 2" key="1">
    <citation type="submission" date="2024-04" db="EMBL/GenBank/DDBJ databases">
        <title>Genome assembly C_amara_ONT_v2.</title>
        <authorList>
            <person name="Yant L."/>
            <person name="Moore C."/>
            <person name="Slenker M."/>
        </authorList>
    </citation>
    <scope>NUCLEOTIDE SEQUENCE [LARGE SCALE GENOMIC DNA]</scope>
    <source>
        <tissue evidence="1">Leaf</tissue>
    </source>
</reference>
<accession>A0ABD1BMZ8</accession>
<dbReference type="PANTHER" id="PTHR33067">
    <property type="entry name" value="RNA-DIRECTED DNA POLYMERASE-RELATED"/>
    <property type="match status" value="1"/>
</dbReference>
<dbReference type="PANTHER" id="PTHR33067:SF31">
    <property type="entry name" value="RNA-DIRECTED DNA POLYMERASE"/>
    <property type="match status" value="1"/>
</dbReference>
<proteinExistence type="predicted"/>
<evidence type="ECO:0008006" key="3">
    <source>
        <dbReference type="Google" id="ProtNLM"/>
    </source>
</evidence>
<comment type="caution">
    <text evidence="1">The sequence shown here is derived from an EMBL/GenBank/DDBJ whole genome shotgun (WGS) entry which is preliminary data.</text>
</comment>
<dbReference type="CDD" id="cd00303">
    <property type="entry name" value="retropepsin_like"/>
    <property type="match status" value="1"/>
</dbReference>
<protein>
    <recommendedName>
        <fullName evidence="3">Reverse transcriptase domain-containing protein</fullName>
    </recommendedName>
</protein>
<dbReference type="InterPro" id="IPR021109">
    <property type="entry name" value="Peptidase_aspartic_dom_sf"/>
</dbReference>
<dbReference type="Proteomes" id="UP001558713">
    <property type="component" value="Unassembled WGS sequence"/>
</dbReference>
<evidence type="ECO:0000313" key="2">
    <source>
        <dbReference type="Proteomes" id="UP001558713"/>
    </source>
</evidence>
<dbReference type="Gene3D" id="2.40.70.10">
    <property type="entry name" value="Acid Proteases"/>
    <property type="match status" value="1"/>
</dbReference>
<evidence type="ECO:0000313" key="1">
    <source>
        <dbReference type="EMBL" id="KAL1218597.1"/>
    </source>
</evidence>
<organism evidence="1 2">
    <name type="scientific">Cardamine amara subsp. amara</name>
    <dbReference type="NCBI Taxonomy" id="228776"/>
    <lineage>
        <taxon>Eukaryota</taxon>
        <taxon>Viridiplantae</taxon>
        <taxon>Streptophyta</taxon>
        <taxon>Embryophyta</taxon>
        <taxon>Tracheophyta</taxon>
        <taxon>Spermatophyta</taxon>
        <taxon>Magnoliopsida</taxon>
        <taxon>eudicotyledons</taxon>
        <taxon>Gunneridae</taxon>
        <taxon>Pentapetalae</taxon>
        <taxon>rosids</taxon>
        <taxon>malvids</taxon>
        <taxon>Brassicales</taxon>
        <taxon>Brassicaceae</taxon>
        <taxon>Cardamineae</taxon>
        <taxon>Cardamine</taxon>
    </lineage>
</organism>
<gene>
    <name evidence="1" type="ORF">V5N11_004580</name>
</gene>
<name>A0ABD1BMZ8_CARAN</name>
<keyword evidence="2" id="KW-1185">Reference proteome</keyword>
<sequence>MIPPLRKYMKSILKNNIFMDDGVMMITHERSAILQNKKRLDPDSFVLYCEIKSETFERSLCDLGSSINMMPLTVANRLGYFNFKPTRISLVLADRSMRKPIRILVDVPIVNYGCEIATDFVILEFEKEPRDPLILGHPFLSTTGAIIDFPNGKIDLHLGDSIMKFEMNGTLKHNMCDNRVFLIDDLERTTYGVCEAPTLEDPMEISLTRNESKHDCLEESVEDCEKILDSAESYDKLGAYLKLDEKITIPLPPKYTPAAVADPWSELRAPKVELKQLPIGL</sequence>